<keyword evidence="2" id="KW-0067">ATP-binding</keyword>
<dbReference type="InterPro" id="IPR027417">
    <property type="entry name" value="P-loop_NTPase"/>
</dbReference>
<feature type="non-terminal residue" evidence="6">
    <location>
        <position position="1"/>
    </location>
</feature>
<feature type="domain" description="Helicase ATP-binding" evidence="4">
    <location>
        <begin position="99"/>
        <end position="272"/>
    </location>
</feature>
<dbReference type="Pfam" id="PF00270">
    <property type="entry name" value="DEAD"/>
    <property type="match status" value="1"/>
</dbReference>
<dbReference type="Pfam" id="PF00271">
    <property type="entry name" value="Helicase_C"/>
    <property type="match status" value="1"/>
</dbReference>
<keyword evidence="7" id="KW-1185">Reference proteome</keyword>
<dbReference type="PROSITE" id="PS51194">
    <property type="entry name" value="HELICASE_CTER"/>
    <property type="match status" value="1"/>
</dbReference>
<dbReference type="PANTHER" id="PTHR18934:SF145">
    <property type="entry name" value="ATP-DEPENDENT RNA HELICASE DHX57-RELATED"/>
    <property type="match status" value="1"/>
</dbReference>
<evidence type="ECO:0000313" key="7">
    <source>
        <dbReference type="Proteomes" id="UP001189429"/>
    </source>
</evidence>
<gene>
    <name evidence="6" type="ORF">PCOR1329_LOCUS49181</name>
</gene>
<dbReference type="InterPro" id="IPR007502">
    <property type="entry name" value="Helicase-assoc_dom"/>
</dbReference>
<evidence type="ECO:0000313" key="6">
    <source>
        <dbReference type="EMBL" id="CAK0860119.1"/>
    </source>
</evidence>
<dbReference type="SUPFAM" id="SSF52540">
    <property type="entry name" value="P-loop containing nucleoside triphosphate hydrolases"/>
    <property type="match status" value="1"/>
</dbReference>
<dbReference type="Pfam" id="PF21010">
    <property type="entry name" value="HA2_C"/>
    <property type="match status" value="1"/>
</dbReference>
<evidence type="ECO:0000259" key="5">
    <source>
        <dbReference type="PROSITE" id="PS51194"/>
    </source>
</evidence>
<dbReference type="InterPro" id="IPR001650">
    <property type="entry name" value="Helicase_C-like"/>
</dbReference>
<proteinExistence type="predicted"/>
<feature type="compositionally biased region" description="Gly residues" evidence="3">
    <location>
        <begin position="917"/>
        <end position="931"/>
    </location>
</feature>
<feature type="domain" description="Helicase C-terminal" evidence="5">
    <location>
        <begin position="398"/>
        <end position="567"/>
    </location>
</feature>
<dbReference type="SMART" id="SM00847">
    <property type="entry name" value="HA2"/>
    <property type="match status" value="1"/>
</dbReference>
<dbReference type="EMBL" id="CAUYUJ010015949">
    <property type="protein sequence ID" value="CAK0860119.1"/>
    <property type="molecule type" value="Genomic_DNA"/>
</dbReference>
<sequence>AKQREEQQKQLRPRVEFCARLSRQLEEEGFFSLKGRADRPAEAGKGAGKGAEGAVRLRIPAPSVNLEERQAQLADDPAFSKITAARRELPVWAMRHELINAIDFHDVVIVQGATGSGKTTQLPQFVLEAALARGEPVNILVTEPRRLSAMTVARRVSQELGDPGKGPGGHDSLTGFHIRMEKSAGPSCRLLFCTTGVALRKMQSEPDLPELTHVFLDEVHERGAESDLLLLLLRRLLSTRRKGTLKVVLMSATVDTRKMSNYFQSAGVAAPVLCVPGRAYDVEALFLEDIIEKTGFYLEEDSEFRKWQSRTKTVKQTFTMSALGGKSKTETAYMEEQGAPLDGSDAEWIDEEEAAGYSRSTQEVLLSMDHSKLNYDLLVATLEFIVSGGLPPADSGAEGESFMPAQDGAILVFLPGIAEIDKAEKALTHHPEFCNSYQYKIIVLHSSIASEDTNAAFEPAPRGARKIVLSTNIAETGVTIPDVVYVVDAGRVKQSKFHEATNTSSLTDQFISRAEGIQRRGRAGRVRPGVCVHLFTRKRFERFSAAPLPELLRTALSELMLGLLSRGMPPAIFYEALDPPPRARVEQALQSLRVAGALAPPGLRDAGGAGGEVDVDGQDVVYRVRPLGRILARLPCEVRIGKMLIYGALLGGGPFEDVLTVAATLSNGKSPLVVPFQDYKKAEARAAQKPLFNDKEPSDHAMICEAYRMWLQAKKNGAAERICKQHWLAAGTMEQIHRLRKDLSESLKDLGIVSDRPKPLPQRWAISSALLLAGLFPNVCRVDPPRVATENRPQYVAAFTNEHVKLHPSSFAHSHDNHLHQTALRWGVFHAKVQTSAVFMRDVTFLRPLALALLGGTSTDMHCHVLERAVSVGGKGDLAVNVPPRHGALLRQLRELVEQAVDRAVENAERAGRTGRRGGGGGGSGDGGAQEEGGAAARDREAAARQRQALDIMEELLTAEATTNR</sequence>
<evidence type="ECO:0000256" key="3">
    <source>
        <dbReference type="SAM" id="MobiDB-lite"/>
    </source>
</evidence>
<evidence type="ECO:0000256" key="2">
    <source>
        <dbReference type="ARBA" id="ARBA00022840"/>
    </source>
</evidence>
<dbReference type="CDD" id="cd18791">
    <property type="entry name" value="SF2_C_RHA"/>
    <property type="match status" value="1"/>
</dbReference>
<dbReference type="InterPro" id="IPR011709">
    <property type="entry name" value="DEAD-box_helicase_OB_fold"/>
</dbReference>
<dbReference type="Gene3D" id="1.20.120.1080">
    <property type="match status" value="1"/>
</dbReference>
<organism evidence="6 7">
    <name type="scientific">Prorocentrum cordatum</name>
    <dbReference type="NCBI Taxonomy" id="2364126"/>
    <lineage>
        <taxon>Eukaryota</taxon>
        <taxon>Sar</taxon>
        <taxon>Alveolata</taxon>
        <taxon>Dinophyceae</taxon>
        <taxon>Prorocentrales</taxon>
        <taxon>Prorocentraceae</taxon>
        <taxon>Prorocentrum</taxon>
    </lineage>
</organism>
<feature type="region of interest" description="Disordered" evidence="3">
    <location>
        <begin position="907"/>
        <end position="947"/>
    </location>
</feature>
<dbReference type="Pfam" id="PF07717">
    <property type="entry name" value="OB_NTP_bind"/>
    <property type="match status" value="1"/>
</dbReference>
<dbReference type="SMART" id="SM00487">
    <property type="entry name" value="DEXDc"/>
    <property type="match status" value="1"/>
</dbReference>
<protein>
    <recommendedName>
        <fullName evidence="8">RNA helicase</fullName>
    </recommendedName>
</protein>
<comment type="caution">
    <text evidence="6">The sequence shown here is derived from an EMBL/GenBank/DDBJ whole genome shotgun (WGS) entry which is preliminary data.</text>
</comment>
<keyword evidence="1" id="KW-0547">Nucleotide-binding</keyword>
<dbReference type="PANTHER" id="PTHR18934">
    <property type="entry name" value="ATP-DEPENDENT RNA HELICASE"/>
    <property type="match status" value="1"/>
</dbReference>
<dbReference type="CDD" id="cd17917">
    <property type="entry name" value="DEXHc_RHA-like"/>
    <property type="match status" value="1"/>
</dbReference>
<dbReference type="InterPro" id="IPR011545">
    <property type="entry name" value="DEAD/DEAH_box_helicase_dom"/>
</dbReference>
<evidence type="ECO:0008006" key="8">
    <source>
        <dbReference type="Google" id="ProtNLM"/>
    </source>
</evidence>
<reference evidence="6" key="1">
    <citation type="submission" date="2023-10" db="EMBL/GenBank/DDBJ databases">
        <authorList>
            <person name="Chen Y."/>
            <person name="Shah S."/>
            <person name="Dougan E. K."/>
            <person name="Thang M."/>
            <person name="Chan C."/>
        </authorList>
    </citation>
    <scope>NUCLEOTIDE SEQUENCE [LARGE SCALE GENOMIC DNA]</scope>
</reference>
<dbReference type="InterPro" id="IPR014001">
    <property type="entry name" value="Helicase_ATP-bd"/>
</dbReference>
<dbReference type="Gene3D" id="3.40.50.300">
    <property type="entry name" value="P-loop containing nucleotide triphosphate hydrolases"/>
    <property type="match status" value="2"/>
</dbReference>
<evidence type="ECO:0000256" key="1">
    <source>
        <dbReference type="ARBA" id="ARBA00022741"/>
    </source>
</evidence>
<accession>A0ABN9UK82</accession>
<dbReference type="PROSITE" id="PS51192">
    <property type="entry name" value="HELICASE_ATP_BIND_1"/>
    <property type="match status" value="1"/>
</dbReference>
<dbReference type="Proteomes" id="UP001189429">
    <property type="component" value="Unassembled WGS sequence"/>
</dbReference>
<evidence type="ECO:0000259" key="4">
    <source>
        <dbReference type="PROSITE" id="PS51192"/>
    </source>
</evidence>
<dbReference type="SMART" id="SM00490">
    <property type="entry name" value="HELICc"/>
    <property type="match status" value="1"/>
</dbReference>
<name>A0ABN9UK82_9DINO</name>